<keyword evidence="2" id="KW-0378">Hydrolase</keyword>
<dbReference type="InterPro" id="IPR029058">
    <property type="entry name" value="AB_hydrolase_fold"/>
</dbReference>
<dbReference type="Proteomes" id="UP001597168">
    <property type="component" value="Unassembled WGS sequence"/>
</dbReference>
<organism evidence="2 3">
    <name type="scientific">Saccharothrix hoggarensis</name>
    <dbReference type="NCBI Taxonomy" id="913853"/>
    <lineage>
        <taxon>Bacteria</taxon>
        <taxon>Bacillati</taxon>
        <taxon>Actinomycetota</taxon>
        <taxon>Actinomycetes</taxon>
        <taxon>Pseudonocardiales</taxon>
        <taxon>Pseudonocardiaceae</taxon>
        <taxon>Saccharothrix</taxon>
    </lineage>
</organism>
<gene>
    <name evidence="2" type="ORF">ACFQ3T_16480</name>
</gene>
<evidence type="ECO:0000313" key="2">
    <source>
        <dbReference type="EMBL" id="MFD1148728.1"/>
    </source>
</evidence>
<evidence type="ECO:0000259" key="1">
    <source>
        <dbReference type="Pfam" id="PF12697"/>
    </source>
</evidence>
<keyword evidence="3" id="KW-1185">Reference proteome</keyword>
<feature type="domain" description="AB hydrolase-1" evidence="1">
    <location>
        <begin position="19"/>
        <end position="234"/>
    </location>
</feature>
<dbReference type="InterPro" id="IPR050266">
    <property type="entry name" value="AB_hydrolase_sf"/>
</dbReference>
<dbReference type="RefSeq" id="WP_380724150.1">
    <property type="nucleotide sequence ID" value="NZ_JBHTLK010000075.1"/>
</dbReference>
<evidence type="ECO:0000313" key="3">
    <source>
        <dbReference type="Proteomes" id="UP001597168"/>
    </source>
</evidence>
<proteinExistence type="predicted"/>
<dbReference type="Pfam" id="PF12697">
    <property type="entry name" value="Abhydrolase_6"/>
    <property type="match status" value="1"/>
</dbReference>
<dbReference type="PANTHER" id="PTHR43798">
    <property type="entry name" value="MONOACYLGLYCEROL LIPASE"/>
    <property type="match status" value="1"/>
</dbReference>
<name>A0ABW3QV52_9PSEU</name>
<dbReference type="InterPro" id="IPR000073">
    <property type="entry name" value="AB_hydrolase_1"/>
</dbReference>
<comment type="caution">
    <text evidence="2">The sequence shown here is derived from an EMBL/GenBank/DDBJ whole genome shotgun (WGS) entry which is preliminary data.</text>
</comment>
<dbReference type="SUPFAM" id="SSF53474">
    <property type="entry name" value="alpha/beta-Hydrolases"/>
    <property type="match status" value="1"/>
</dbReference>
<dbReference type="Gene3D" id="3.40.50.1820">
    <property type="entry name" value="alpha/beta hydrolase"/>
    <property type="match status" value="1"/>
</dbReference>
<reference evidence="3" key="1">
    <citation type="journal article" date="2019" name="Int. J. Syst. Evol. Microbiol.">
        <title>The Global Catalogue of Microorganisms (GCM) 10K type strain sequencing project: providing services to taxonomists for standard genome sequencing and annotation.</title>
        <authorList>
            <consortium name="The Broad Institute Genomics Platform"/>
            <consortium name="The Broad Institute Genome Sequencing Center for Infectious Disease"/>
            <person name="Wu L."/>
            <person name="Ma J."/>
        </authorList>
    </citation>
    <scope>NUCLEOTIDE SEQUENCE [LARGE SCALE GENOMIC DNA]</scope>
    <source>
        <strain evidence="3">CCUG 60214</strain>
    </source>
</reference>
<protein>
    <submittedName>
        <fullName evidence="2">Alpha/beta fold hydrolase</fullName>
    </submittedName>
</protein>
<dbReference type="GO" id="GO:0016787">
    <property type="term" value="F:hydrolase activity"/>
    <property type="evidence" value="ECO:0007669"/>
    <property type="project" value="UniProtKB-KW"/>
</dbReference>
<sequence>MSGFPEVHRPDHDAVNRPLVLLHGGNVANWMWEPQLAALTDRVVITPDLPGFGERVREDWRGLDAAADDVVARVTDHGVDGPFDLVGLSLGALTALRVLARHPDRVRSGFVTGAPLTPVGLGVRLICRVQLAFWRAPWFWRGQAVAFGLPEDARARYVSHGLSVRRETMAAMSAEVFAGGVPPTLHRYTGPLLAIAGEKESAGVRDSLASIAQAAPQARLRLAPGVHHIWNVEDVVLFNDVLRSWLGGTVDPRLIPAASRGAAVMRTGARR</sequence>
<dbReference type="PRINTS" id="PR00111">
    <property type="entry name" value="ABHYDROLASE"/>
</dbReference>
<dbReference type="EMBL" id="JBHTLK010000075">
    <property type="protein sequence ID" value="MFD1148728.1"/>
    <property type="molecule type" value="Genomic_DNA"/>
</dbReference>
<accession>A0ABW3QV52</accession>